<dbReference type="Gene3D" id="3.30.230.70">
    <property type="entry name" value="GHMP Kinase, N-terminal domain"/>
    <property type="match status" value="1"/>
</dbReference>
<proteinExistence type="inferred from homology"/>
<reference evidence="12" key="1">
    <citation type="submission" date="2020-08" db="EMBL/GenBank/DDBJ databases">
        <title>Genome sequencing and assembly of the red palm weevil Rhynchophorus ferrugineus.</title>
        <authorList>
            <person name="Dias G.B."/>
            <person name="Bergman C.M."/>
            <person name="Manee M."/>
        </authorList>
    </citation>
    <scope>NUCLEOTIDE SEQUENCE</scope>
    <source>
        <strain evidence="12">AA-2017</strain>
        <tissue evidence="12">Whole larva</tissue>
    </source>
</reference>
<dbReference type="InterPro" id="IPR020568">
    <property type="entry name" value="Ribosomal_Su5_D2-typ_SF"/>
</dbReference>
<dbReference type="FunFam" id="3.30.230.70:FF:000017">
    <property type="entry name" value="Exosome complex component Rrp42"/>
    <property type="match status" value="1"/>
</dbReference>
<dbReference type="EMBL" id="JAACXV010000068">
    <property type="protein sequence ID" value="KAF7284852.1"/>
    <property type="molecule type" value="Genomic_DNA"/>
</dbReference>
<feature type="domain" description="Exoribonuclease phosphorolytic" evidence="11">
    <location>
        <begin position="193"/>
        <end position="251"/>
    </location>
</feature>
<dbReference type="InterPro" id="IPR050590">
    <property type="entry name" value="Exosome_comp_Rrp42_subfam"/>
</dbReference>
<dbReference type="PANTHER" id="PTHR11097:SF9">
    <property type="entry name" value="EXOSOME COMPLEX COMPONENT RRP43"/>
    <property type="match status" value="1"/>
</dbReference>
<dbReference type="GO" id="GO:0034473">
    <property type="term" value="P:U1 snRNA 3'-end processing"/>
    <property type="evidence" value="ECO:0007669"/>
    <property type="project" value="TreeGrafter"/>
</dbReference>
<dbReference type="GO" id="GO:0035925">
    <property type="term" value="F:mRNA 3'-UTR AU-rich region binding"/>
    <property type="evidence" value="ECO:0007669"/>
    <property type="project" value="TreeGrafter"/>
</dbReference>
<dbReference type="GO" id="GO:0000177">
    <property type="term" value="C:cytoplasmic exosome (RNase complex)"/>
    <property type="evidence" value="ECO:0007669"/>
    <property type="project" value="TreeGrafter"/>
</dbReference>
<name>A0A834IPI8_RHYFE</name>
<comment type="caution">
    <text evidence="12">The sequence shown here is derived from an EMBL/GenBank/DDBJ whole genome shotgun (WGS) entry which is preliminary data.</text>
</comment>
<dbReference type="GO" id="GO:0000467">
    <property type="term" value="P:exonucleolytic trimming to generate mature 3'-end of 5.8S rRNA from tricistronic rRNA transcript (SSU-rRNA, 5.8S rRNA, LSU-rRNA)"/>
    <property type="evidence" value="ECO:0007669"/>
    <property type="project" value="TreeGrafter"/>
</dbReference>
<dbReference type="CDD" id="cd11369">
    <property type="entry name" value="RNase_PH_RRP43"/>
    <property type="match status" value="1"/>
</dbReference>
<dbReference type="Proteomes" id="UP000625711">
    <property type="component" value="Unassembled WGS sequence"/>
</dbReference>
<accession>A0A834IPI8</accession>
<dbReference type="InterPro" id="IPR036345">
    <property type="entry name" value="ExoRNase_PH_dom2_sf"/>
</dbReference>
<dbReference type="GO" id="GO:0016075">
    <property type="term" value="P:rRNA catabolic process"/>
    <property type="evidence" value="ECO:0007669"/>
    <property type="project" value="TreeGrafter"/>
</dbReference>
<evidence type="ECO:0000256" key="4">
    <source>
        <dbReference type="ARBA" id="ARBA00022490"/>
    </source>
</evidence>
<dbReference type="GO" id="GO:0034476">
    <property type="term" value="P:U5 snRNA 3'-end processing"/>
    <property type="evidence" value="ECO:0007669"/>
    <property type="project" value="TreeGrafter"/>
</dbReference>
<sequence>MAEQYKTLHSAKYYRDYLKNDIRPDCRQLSAFRPVIINVDSIKTADGSAIVKIGRTTVVCGIKAEICRPKPETPRQGFLVPNVDLPPLCSSKFKSGPPSDQAQVLTQIIADILENSRCINLEQLCIFPDKIAWCLYADIICLDYDGSLIDACALALISCLKVVTLPEVEYDPGLDKQQVNLEKRSPLNISCTFVATTFAIFDDKLILSDPSSEEENLSAGTLTVVTSDEELCYMHKPGGSPLNEEQITKFISICFFKLSVILRNIATY</sequence>
<evidence type="ECO:0000256" key="3">
    <source>
        <dbReference type="ARBA" id="ARBA00006678"/>
    </source>
</evidence>
<dbReference type="GO" id="GO:0071035">
    <property type="term" value="P:nuclear polyadenylation-dependent rRNA catabolic process"/>
    <property type="evidence" value="ECO:0007669"/>
    <property type="project" value="TreeGrafter"/>
</dbReference>
<dbReference type="InterPro" id="IPR033196">
    <property type="entry name" value="Rrp43"/>
</dbReference>
<dbReference type="SUPFAM" id="SSF55666">
    <property type="entry name" value="Ribonuclease PH domain 2-like"/>
    <property type="match status" value="1"/>
</dbReference>
<evidence type="ECO:0000313" key="12">
    <source>
        <dbReference type="EMBL" id="KAF7284852.1"/>
    </source>
</evidence>
<dbReference type="AlphaFoldDB" id="A0A834IPI8"/>
<keyword evidence="13" id="KW-1185">Reference proteome</keyword>
<feature type="domain" description="Exoribonuclease phosphorolytic" evidence="10">
    <location>
        <begin position="32"/>
        <end position="165"/>
    </location>
</feature>
<dbReference type="InterPro" id="IPR027408">
    <property type="entry name" value="PNPase/RNase_PH_dom_sf"/>
</dbReference>
<keyword evidence="5" id="KW-0698">rRNA processing</keyword>
<evidence type="ECO:0000256" key="9">
    <source>
        <dbReference type="ARBA" id="ARBA00030617"/>
    </source>
</evidence>
<evidence type="ECO:0000256" key="7">
    <source>
        <dbReference type="ARBA" id="ARBA00022884"/>
    </source>
</evidence>
<dbReference type="OrthoDB" id="45882at2759"/>
<evidence type="ECO:0000256" key="1">
    <source>
        <dbReference type="ARBA" id="ARBA00004496"/>
    </source>
</evidence>
<keyword evidence="8" id="KW-0539">Nucleus</keyword>
<dbReference type="SUPFAM" id="SSF54211">
    <property type="entry name" value="Ribosomal protein S5 domain 2-like"/>
    <property type="match status" value="1"/>
</dbReference>
<dbReference type="InterPro" id="IPR015847">
    <property type="entry name" value="ExoRNase_PH_dom2"/>
</dbReference>
<comment type="subcellular location">
    <subcellularLocation>
        <location evidence="1">Cytoplasm</location>
    </subcellularLocation>
    <subcellularLocation>
        <location evidence="2">Nucleus</location>
        <location evidence="2">Nucleolus</location>
    </subcellularLocation>
</comment>
<dbReference type="GO" id="GO:0000176">
    <property type="term" value="C:nuclear exosome (RNase complex)"/>
    <property type="evidence" value="ECO:0007669"/>
    <property type="project" value="TreeGrafter"/>
</dbReference>
<keyword evidence="6" id="KW-0271">Exosome</keyword>
<evidence type="ECO:0000259" key="10">
    <source>
        <dbReference type="Pfam" id="PF01138"/>
    </source>
</evidence>
<evidence type="ECO:0000259" key="11">
    <source>
        <dbReference type="Pfam" id="PF03725"/>
    </source>
</evidence>
<comment type="similarity">
    <text evidence="3">Belongs to the RNase PH family.</text>
</comment>
<dbReference type="GO" id="GO:0034475">
    <property type="term" value="P:U4 snRNA 3'-end processing"/>
    <property type="evidence" value="ECO:0007669"/>
    <property type="project" value="TreeGrafter"/>
</dbReference>
<dbReference type="Pfam" id="PF01138">
    <property type="entry name" value="RNase_PH"/>
    <property type="match status" value="1"/>
</dbReference>
<organism evidence="12 13">
    <name type="scientific">Rhynchophorus ferrugineus</name>
    <name type="common">Red palm weevil</name>
    <name type="synonym">Curculio ferrugineus</name>
    <dbReference type="NCBI Taxonomy" id="354439"/>
    <lineage>
        <taxon>Eukaryota</taxon>
        <taxon>Metazoa</taxon>
        <taxon>Ecdysozoa</taxon>
        <taxon>Arthropoda</taxon>
        <taxon>Hexapoda</taxon>
        <taxon>Insecta</taxon>
        <taxon>Pterygota</taxon>
        <taxon>Neoptera</taxon>
        <taxon>Endopterygota</taxon>
        <taxon>Coleoptera</taxon>
        <taxon>Polyphaga</taxon>
        <taxon>Cucujiformia</taxon>
        <taxon>Curculionidae</taxon>
        <taxon>Dryophthorinae</taxon>
        <taxon>Rhynchophorus</taxon>
    </lineage>
</organism>
<dbReference type="Pfam" id="PF03725">
    <property type="entry name" value="RNase_PH_C"/>
    <property type="match status" value="1"/>
</dbReference>
<keyword evidence="4" id="KW-0963">Cytoplasm</keyword>
<evidence type="ECO:0000313" key="13">
    <source>
        <dbReference type="Proteomes" id="UP000625711"/>
    </source>
</evidence>
<dbReference type="GO" id="GO:0005730">
    <property type="term" value="C:nucleolus"/>
    <property type="evidence" value="ECO:0007669"/>
    <property type="project" value="UniProtKB-SubCell"/>
</dbReference>
<dbReference type="PANTHER" id="PTHR11097">
    <property type="entry name" value="EXOSOME COMPLEX EXONUCLEASE RIBOSOMAL RNA PROCESSING PROTEIN"/>
    <property type="match status" value="1"/>
</dbReference>
<dbReference type="GO" id="GO:0071038">
    <property type="term" value="P:TRAMP-dependent tRNA surveillance pathway"/>
    <property type="evidence" value="ECO:0007669"/>
    <property type="project" value="TreeGrafter"/>
</dbReference>
<dbReference type="GO" id="GO:0071028">
    <property type="term" value="P:nuclear mRNA surveillance"/>
    <property type="evidence" value="ECO:0007669"/>
    <property type="project" value="TreeGrafter"/>
</dbReference>
<dbReference type="InterPro" id="IPR001247">
    <property type="entry name" value="ExoRNase_PH_dom1"/>
</dbReference>
<protein>
    <recommendedName>
        <fullName evidence="9">Ribosomal RNA-processing protein 43</fullName>
    </recommendedName>
</protein>
<evidence type="ECO:0000256" key="8">
    <source>
        <dbReference type="ARBA" id="ARBA00023242"/>
    </source>
</evidence>
<keyword evidence="7" id="KW-0694">RNA-binding</keyword>
<evidence type="ECO:0000256" key="6">
    <source>
        <dbReference type="ARBA" id="ARBA00022835"/>
    </source>
</evidence>
<evidence type="ECO:0000256" key="2">
    <source>
        <dbReference type="ARBA" id="ARBA00004604"/>
    </source>
</evidence>
<evidence type="ECO:0000256" key="5">
    <source>
        <dbReference type="ARBA" id="ARBA00022552"/>
    </source>
</evidence>
<gene>
    <name evidence="12" type="ORF">GWI33_021495</name>
</gene>